<protein>
    <submittedName>
        <fullName evidence="1">Uncharacterized protein</fullName>
    </submittedName>
</protein>
<reference evidence="1" key="1">
    <citation type="journal article" date="2019" name="BMC Genomics">
        <title>A new reference genome for Sorghum bicolor reveals high levels of sequence similarity between sweet and grain genotypes: implications for the genetics of sugar metabolism.</title>
        <authorList>
            <person name="Cooper E.A."/>
            <person name="Brenton Z.W."/>
            <person name="Flinn B.S."/>
            <person name="Jenkins J."/>
            <person name="Shu S."/>
            <person name="Flowers D."/>
            <person name="Luo F."/>
            <person name="Wang Y."/>
            <person name="Xia P."/>
            <person name="Barry K."/>
            <person name="Daum C."/>
            <person name="Lipzen A."/>
            <person name="Yoshinaga Y."/>
            <person name="Schmutz J."/>
            <person name="Saski C."/>
            <person name="Vermerris W."/>
            <person name="Kresovich S."/>
        </authorList>
    </citation>
    <scope>NUCLEOTIDE SEQUENCE</scope>
</reference>
<dbReference type="AlphaFoldDB" id="A0A921U6D8"/>
<accession>A0A921U6D8</accession>
<comment type="caution">
    <text evidence="1">The sequence shown here is derived from an EMBL/GenBank/DDBJ whole genome shotgun (WGS) entry which is preliminary data.</text>
</comment>
<gene>
    <name evidence="1" type="ORF">BDA96_08G076600</name>
</gene>
<dbReference type="Proteomes" id="UP000807115">
    <property type="component" value="Chromosome 8"/>
</dbReference>
<organism evidence="1 2">
    <name type="scientific">Sorghum bicolor</name>
    <name type="common">Sorghum</name>
    <name type="synonym">Sorghum vulgare</name>
    <dbReference type="NCBI Taxonomy" id="4558"/>
    <lineage>
        <taxon>Eukaryota</taxon>
        <taxon>Viridiplantae</taxon>
        <taxon>Streptophyta</taxon>
        <taxon>Embryophyta</taxon>
        <taxon>Tracheophyta</taxon>
        <taxon>Spermatophyta</taxon>
        <taxon>Magnoliopsida</taxon>
        <taxon>Liliopsida</taxon>
        <taxon>Poales</taxon>
        <taxon>Poaceae</taxon>
        <taxon>PACMAD clade</taxon>
        <taxon>Panicoideae</taxon>
        <taxon>Andropogonodae</taxon>
        <taxon>Andropogoneae</taxon>
        <taxon>Sorghinae</taxon>
        <taxon>Sorghum</taxon>
    </lineage>
</organism>
<sequence length="97" mass="10966">MIATKVGMMTYFEPEMGKPVPVTIVGFWEGGNMVTQVKKTAATGRYDVVLLLNVHCCPDSLNFIYLHLIVTRSTKDETINHTFYGHLLVGRLIFIVY</sequence>
<name>A0A921U6D8_SORBI</name>
<proteinExistence type="predicted"/>
<evidence type="ECO:0000313" key="1">
    <source>
        <dbReference type="EMBL" id="KAG0520467.1"/>
    </source>
</evidence>
<reference evidence="1" key="2">
    <citation type="submission" date="2020-10" db="EMBL/GenBank/DDBJ databases">
        <authorList>
            <person name="Cooper E.A."/>
            <person name="Brenton Z.W."/>
            <person name="Flinn B.S."/>
            <person name="Jenkins J."/>
            <person name="Shu S."/>
            <person name="Flowers D."/>
            <person name="Luo F."/>
            <person name="Wang Y."/>
            <person name="Xia P."/>
            <person name="Barry K."/>
            <person name="Daum C."/>
            <person name="Lipzen A."/>
            <person name="Yoshinaga Y."/>
            <person name="Schmutz J."/>
            <person name="Saski C."/>
            <person name="Vermerris W."/>
            <person name="Kresovich S."/>
        </authorList>
    </citation>
    <scope>NUCLEOTIDE SEQUENCE</scope>
</reference>
<evidence type="ECO:0000313" key="2">
    <source>
        <dbReference type="Proteomes" id="UP000807115"/>
    </source>
</evidence>
<dbReference type="EMBL" id="CM027687">
    <property type="protein sequence ID" value="KAG0520467.1"/>
    <property type="molecule type" value="Genomic_DNA"/>
</dbReference>
<dbReference type="Gene3D" id="2.40.30.10">
    <property type="entry name" value="Translation factors"/>
    <property type="match status" value="1"/>
</dbReference>